<dbReference type="RefSeq" id="WP_283173881.1">
    <property type="nucleotide sequence ID" value="NZ_JAPNOA010000028.1"/>
</dbReference>
<dbReference type="InterPro" id="IPR043129">
    <property type="entry name" value="ATPase_NBD"/>
</dbReference>
<evidence type="ECO:0000256" key="3">
    <source>
        <dbReference type="ARBA" id="ARBA00007125"/>
    </source>
</evidence>
<organism evidence="13 14">
    <name type="scientific">Parathalassolituus penaei</name>
    <dbReference type="NCBI Taxonomy" id="2997323"/>
    <lineage>
        <taxon>Bacteria</taxon>
        <taxon>Pseudomonadati</taxon>
        <taxon>Pseudomonadota</taxon>
        <taxon>Gammaproteobacteria</taxon>
        <taxon>Oceanospirillales</taxon>
        <taxon>Oceanospirillaceae</taxon>
        <taxon>Parathalassolituus</taxon>
    </lineage>
</organism>
<dbReference type="Gene3D" id="3.30.420.40">
    <property type="match status" value="1"/>
</dbReference>
<dbReference type="Gene3D" id="3.30.420.150">
    <property type="entry name" value="Exopolyphosphatase. Domain 2"/>
    <property type="match status" value="1"/>
</dbReference>
<evidence type="ECO:0000256" key="6">
    <source>
        <dbReference type="ARBA" id="ARBA00020416"/>
    </source>
</evidence>
<dbReference type="Gene3D" id="1.10.3210.10">
    <property type="entry name" value="Hypothetical protein af1432"/>
    <property type="match status" value="1"/>
</dbReference>
<keyword evidence="7" id="KW-1003">Cell membrane</keyword>
<proteinExistence type="inferred from homology"/>
<dbReference type="InterPro" id="IPR048950">
    <property type="entry name" value="Ppx_GppA_C"/>
</dbReference>
<evidence type="ECO:0000256" key="5">
    <source>
        <dbReference type="ARBA" id="ARBA00012451"/>
    </source>
</evidence>
<evidence type="ECO:0000256" key="1">
    <source>
        <dbReference type="ARBA" id="ARBA00001946"/>
    </source>
</evidence>
<dbReference type="NCBIfam" id="TIGR03706">
    <property type="entry name" value="exo_poly_only"/>
    <property type="match status" value="1"/>
</dbReference>
<dbReference type="GO" id="GO:0005886">
    <property type="term" value="C:plasma membrane"/>
    <property type="evidence" value="ECO:0007669"/>
    <property type="project" value="UniProtKB-SubCell"/>
</dbReference>
<dbReference type="GO" id="GO:0004309">
    <property type="term" value="F:exopolyphosphatase activity"/>
    <property type="evidence" value="ECO:0007669"/>
    <property type="project" value="UniProtKB-EC"/>
</dbReference>
<dbReference type="PANTHER" id="PTHR30005:SF14">
    <property type="entry name" value="EXOPOLYPHOSPHATASE"/>
    <property type="match status" value="1"/>
</dbReference>
<evidence type="ECO:0000256" key="4">
    <source>
        <dbReference type="ARBA" id="ARBA00011738"/>
    </source>
</evidence>
<dbReference type="InterPro" id="IPR003695">
    <property type="entry name" value="Ppx_GppA_N"/>
</dbReference>
<dbReference type="Proteomes" id="UP001150830">
    <property type="component" value="Unassembled WGS sequence"/>
</dbReference>
<evidence type="ECO:0000259" key="12">
    <source>
        <dbReference type="Pfam" id="PF21447"/>
    </source>
</evidence>
<protein>
    <recommendedName>
        <fullName evidence="6">Exopolyphosphatase</fullName>
        <ecNumber evidence="5">3.6.1.11</ecNumber>
    </recommendedName>
</protein>
<dbReference type="FunFam" id="3.30.420.40:FF:000023">
    <property type="entry name" value="Guanosine-5'-triphosphate,3'-diphosphate pyrophosphatase"/>
    <property type="match status" value="1"/>
</dbReference>
<dbReference type="FunFam" id="3.30.420.150:FF:000001">
    <property type="entry name" value="Guanosine-5'-triphosphate,3'-diphosphate pyrophosphatase"/>
    <property type="match status" value="1"/>
</dbReference>
<reference evidence="13" key="1">
    <citation type="submission" date="2022-11" db="EMBL/GenBank/DDBJ databases">
        <title>Parathalassolutuus dongxingensis gen. nov., sp. nov., a novel member of family Oceanospirillaceae isolated from a coastal shrimp pond in Guangxi, China.</title>
        <authorList>
            <person name="Chen H."/>
        </authorList>
    </citation>
    <scope>NUCLEOTIDE SEQUENCE</scope>
    <source>
        <strain evidence="13">G-43</strain>
    </source>
</reference>
<dbReference type="InterPro" id="IPR050273">
    <property type="entry name" value="GppA/Ppx_hydrolase"/>
</dbReference>
<evidence type="ECO:0000256" key="8">
    <source>
        <dbReference type="ARBA" id="ARBA00022801"/>
    </source>
</evidence>
<dbReference type="Pfam" id="PF02541">
    <property type="entry name" value="Ppx-GppA"/>
    <property type="match status" value="1"/>
</dbReference>
<dbReference type="GO" id="GO:0006798">
    <property type="term" value="P:polyphosphate catabolic process"/>
    <property type="evidence" value="ECO:0007669"/>
    <property type="project" value="TreeGrafter"/>
</dbReference>
<feature type="domain" description="Ppx/GppA phosphatase N-terminal" evidence="11">
    <location>
        <begin position="25"/>
        <end position="307"/>
    </location>
</feature>
<comment type="cofactor">
    <cofactor evidence="1">
        <name>Mg(2+)</name>
        <dbReference type="ChEBI" id="CHEBI:18420"/>
    </cofactor>
</comment>
<sequence>MTDTSAPAGDLIAAVDLGSNSFHMVVAREFLGEFRILERRGQKVQLAAGLDDKFQLSEEAQQRGLECLREFGQRLQGMDPRRVSVLATNALRAARNRQEFIDRAEEALGYPIEVIAGREEARLIYLGVAHTLADDLGKRLVVDIGGGSTEFIIGERFEPKALESLHMGCVSYTKRFFPDGRITEAAFEDAVAAARQELLNIETDYKKLGWQNVVGSSGTIRAVEQTLSAYGWLSDGITASALKKLRKQTLQFATLDDVNLPGVKFERRQVFIGGLAILVAVFDTFGIENMVYSDGALREGALWDLVGRSDHEDVRQRTVQSLKERFFVDQEQAELVRTTALELFEQVRGSWGLDENFAGWLGWAAELHEVGLSLSHTGFHKHGGYLLQHADMLGFTRQGQAKLAAMVRCHRRKLAVTEFARITSSRRQQILHITRLLRLAVVLNHSRGAHPVPTPAARVQGDELILNLPEGWLEAHPLTARDLQIEVQFQRDAGMALTIAG</sequence>
<evidence type="ECO:0000256" key="9">
    <source>
        <dbReference type="ARBA" id="ARBA00023136"/>
    </source>
</evidence>
<comment type="subcellular location">
    <subcellularLocation>
        <location evidence="2">Cell membrane</location>
        <topology evidence="2">Peripheral membrane protein</topology>
    </subcellularLocation>
</comment>
<dbReference type="CDD" id="cd24053">
    <property type="entry name" value="ASKHA_NBD_EcPPX-GppA-like"/>
    <property type="match status" value="1"/>
</dbReference>
<dbReference type="PIRSF" id="PIRSF001267">
    <property type="entry name" value="Pyrophosphatase_GppA_Ppx"/>
    <property type="match status" value="1"/>
</dbReference>
<dbReference type="Pfam" id="PF21447">
    <property type="entry name" value="Ppx-GppA_III"/>
    <property type="match status" value="1"/>
</dbReference>
<keyword evidence="9" id="KW-0472">Membrane</keyword>
<evidence type="ECO:0000313" key="13">
    <source>
        <dbReference type="EMBL" id="MCY0965668.1"/>
    </source>
</evidence>
<dbReference type="SUPFAM" id="SSF109604">
    <property type="entry name" value="HD-domain/PDEase-like"/>
    <property type="match status" value="1"/>
</dbReference>
<dbReference type="InterPro" id="IPR022371">
    <property type="entry name" value="Exopolyphosphatase"/>
</dbReference>
<comment type="subunit">
    <text evidence="4">Homodimer.</text>
</comment>
<dbReference type="EMBL" id="JAPNOA010000028">
    <property type="protein sequence ID" value="MCY0965668.1"/>
    <property type="molecule type" value="Genomic_DNA"/>
</dbReference>
<feature type="domain" description="Ppx/GppA phosphatase C-terminal" evidence="12">
    <location>
        <begin position="314"/>
        <end position="486"/>
    </location>
</feature>
<comment type="catalytic activity">
    <reaction evidence="10">
        <text>[phosphate](n) + H2O = [phosphate](n-1) + phosphate + H(+)</text>
        <dbReference type="Rhea" id="RHEA:21528"/>
        <dbReference type="Rhea" id="RHEA-COMP:9859"/>
        <dbReference type="Rhea" id="RHEA-COMP:14279"/>
        <dbReference type="ChEBI" id="CHEBI:15377"/>
        <dbReference type="ChEBI" id="CHEBI:15378"/>
        <dbReference type="ChEBI" id="CHEBI:16838"/>
        <dbReference type="ChEBI" id="CHEBI:43474"/>
        <dbReference type="EC" id="3.6.1.11"/>
    </reaction>
</comment>
<keyword evidence="8 13" id="KW-0378">Hydrolase</keyword>
<evidence type="ECO:0000256" key="2">
    <source>
        <dbReference type="ARBA" id="ARBA00004202"/>
    </source>
</evidence>
<comment type="caution">
    <text evidence="13">The sequence shown here is derived from an EMBL/GenBank/DDBJ whole genome shotgun (WGS) entry which is preliminary data.</text>
</comment>
<gene>
    <name evidence="13" type="primary">ppx</name>
    <name evidence="13" type="ORF">OUO13_10750</name>
</gene>
<dbReference type="SUPFAM" id="SSF53067">
    <property type="entry name" value="Actin-like ATPase domain"/>
    <property type="match status" value="2"/>
</dbReference>
<dbReference type="AlphaFoldDB" id="A0A9X3EN26"/>
<name>A0A9X3EN26_9GAMM</name>
<dbReference type="PANTHER" id="PTHR30005">
    <property type="entry name" value="EXOPOLYPHOSPHATASE"/>
    <property type="match status" value="1"/>
</dbReference>
<dbReference type="InterPro" id="IPR030673">
    <property type="entry name" value="PyroPPase_GppA_Ppx"/>
</dbReference>
<dbReference type="EC" id="3.6.1.11" evidence="5"/>
<evidence type="ECO:0000256" key="10">
    <source>
        <dbReference type="ARBA" id="ARBA00047607"/>
    </source>
</evidence>
<evidence type="ECO:0000313" key="14">
    <source>
        <dbReference type="Proteomes" id="UP001150830"/>
    </source>
</evidence>
<accession>A0A9X3EN26</accession>
<evidence type="ECO:0000259" key="11">
    <source>
        <dbReference type="Pfam" id="PF02541"/>
    </source>
</evidence>
<comment type="similarity">
    <text evidence="3">Belongs to the GppA/Ppx family.</text>
</comment>
<keyword evidence="14" id="KW-1185">Reference proteome</keyword>
<evidence type="ECO:0000256" key="7">
    <source>
        <dbReference type="ARBA" id="ARBA00022475"/>
    </source>
</evidence>